<keyword evidence="10" id="KW-1185">Reference proteome</keyword>
<organism evidence="9 10">
    <name type="scientific">Paenibacillus wynnii</name>
    <dbReference type="NCBI Taxonomy" id="268407"/>
    <lineage>
        <taxon>Bacteria</taxon>
        <taxon>Bacillati</taxon>
        <taxon>Bacillota</taxon>
        <taxon>Bacilli</taxon>
        <taxon>Bacillales</taxon>
        <taxon>Paenibacillaceae</taxon>
        <taxon>Paenibacillus</taxon>
    </lineage>
</organism>
<dbReference type="PROSITE" id="PS50928">
    <property type="entry name" value="ABC_TM1"/>
    <property type="match status" value="1"/>
</dbReference>
<evidence type="ECO:0000313" key="10">
    <source>
        <dbReference type="Proteomes" id="UP000029734"/>
    </source>
</evidence>
<keyword evidence="2 7" id="KW-0813">Transport</keyword>
<dbReference type="STRING" id="268407.PWYN_23920"/>
<keyword evidence="3" id="KW-1003">Cell membrane</keyword>
<dbReference type="GO" id="GO:0005886">
    <property type="term" value="C:plasma membrane"/>
    <property type="evidence" value="ECO:0007669"/>
    <property type="project" value="UniProtKB-SubCell"/>
</dbReference>
<dbReference type="Pfam" id="PF00528">
    <property type="entry name" value="BPD_transp_1"/>
    <property type="match status" value="1"/>
</dbReference>
<feature type="transmembrane region" description="Helical" evidence="7">
    <location>
        <begin position="107"/>
        <end position="125"/>
    </location>
</feature>
<dbReference type="Proteomes" id="UP000029734">
    <property type="component" value="Unassembled WGS sequence"/>
</dbReference>
<evidence type="ECO:0000256" key="1">
    <source>
        <dbReference type="ARBA" id="ARBA00004651"/>
    </source>
</evidence>
<keyword evidence="6 7" id="KW-0472">Membrane</keyword>
<dbReference type="PANTHER" id="PTHR43744">
    <property type="entry name" value="ABC TRANSPORTER PERMEASE PROTEIN MG189-RELATED-RELATED"/>
    <property type="match status" value="1"/>
</dbReference>
<feature type="transmembrane region" description="Helical" evidence="7">
    <location>
        <begin position="73"/>
        <end position="95"/>
    </location>
</feature>
<evidence type="ECO:0000256" key="3">
    <source>
        <dbReference type="ARBA" id="ARBA00022475"/>
    </source>
</evidence>
<evidence type="ECO:0000313" key="9">
    <source>
        <dbReference type="EMBL" id="KGE17631.1"/>
    </source>
</evidence>
<dbReference type="eggNOG" id="COG0395">
    <property type="taxonomic scope" value="Bacteria"/>
</dbReference>
<feature type="domain" description="ABC transmembrane type-1" evidence="8">
    <location>
        <begin position="69"/>
        <end position="259"/>
    </location>
</feature>
<feature type="transmembrane region" description="Helical" evidence="7">
    <location>
        <begin position="240"/>
        <end position="259"/>
    </location>
</feature>
<evidence type="ECO:0000256" key="4">
    <source>
        <dbReference type="ARBA" id="ARBA00022692"/>
    </source>
</evidence>
<name>A0A098M6J1_9BACL</name>
<dbReference type="RefSeq" id="WP_036656730.1">
    <property type="nucleotide sequence ID" value="NZ_JQCR01000003.1"/>
</dbReference>
<dbReference type="PANTHER" id="PTHR43744:SF8">
    <property type="entry name" value="SN-GLYCEROL-3-PHOSPHATE TRANSPORT SYSTEM PERMEASE PROTEIN UGPE"/>
    <property type="match status" value="1"/>
</dbReference>
<dbReference type="Gene3D" id="1.10.3720.10">
    <property type="entry name" value="MetI-like"/>
    <property type="match status" value="1"/>
</dbReference>
<dbReference type="CDD" id="cd06261">
    <property type="entry name" value="TM_PBP2"/>
    <property type="match status" value="1"/>
</dbReference>
<dbReference type="EMBL" id="JQCR01000003">
    <property type="protein sequence ID" value="KGE17631.1"/>
    <property type="molecule type" value="Genomic_DNA"/>
</dbReference>
<dbReference type="OrthoDB" id="9772609at2"/>
<evidence type="ECO:0000256" key="6">
    <source>
        <dbReference type="ARBA" id="ARBA00023136"/>
    </source>
</evidence>
<evidence type="ECO:0000256" key="7">
    <source>
        <dbReference type="RuleBase" id="RU363032"/>
    </source>
</evidence>
<reference evidence="9 10" key="2">
    <citation type="submission" date="2014-10" db="EMBL/GenBank/DDBJ databases">
        <title>Comparative genomics of the Paenibacillus odorifer group.</title>
        <authorList>
            <person name="Tsai Y.-C."/>
            <person name="Martin N."/>
            <person name="Korlach J."/>
            <person name="Wiedmann M."/>
        </authorList>
    </citation>
    <scope>NUCLEOTIDE SEQUENCE [LARGE SCALE GENOMIC DNA]</scope>
    <source>
        <strain evidence="9 10">DSM 18334</strain>
    </source>
</reference>
<comment type="similarity">
    <text evidence="7">Belongs to the binding-protein-dependent transport system permease family.</text>
</comment>
<evidence type="ECO:0000259" key="8">
    <source>
        <dbReference type="PROSITE" id="PS50928"/>
    </source>
</evidence>
<reference evidence="9 10" key="1">
    <citation type="submission" date="2014-08" db="EMBL/GenBank/DDBJ databases">
        <authorList>
            <person name="den Bakker H.C."/>
        </authorList>
    </citation>
    <scope>NUCLEOTIDE SEQUENCE [LARGE SCALE GENOMIC DNA]</scope>
    <source>
        <strain evidence="9 10">DSM 18334</strain>
    </source>
</reference>
<feature type="transmembrane region" description="Helical" evidence="7">
    <location>
        <begin position="137"/>
        <end position="158"/>
    </location>
</feature>
<dbReference type="SUPFAM" id="SSF161098">
    <property type="entry name" value="MetI-like"/>
    <property type="match status" value="1"/>
</dbReference>
<dbReference type="AlphaFoldDB" id="A0A098M6J1"/>
<dbReference type="GO" id="GO:0055085">
    <property type="term" value="P:transmembrane transport"/>
    <property type="evidence" value="ECO:0007669"/>
    <property type="project" value="InterPro"/>
</dbReference>
<evidence type="ECO:0000256" key="5">
    <source>
        <dbReference type="ARBA" id="ARBA00022989"/>
    </source>
</evidence>
<evidence type="ECO:0000256" key="2">
    <source>
        <dbReference type="ARBA" id="ARBA00022448"/>
    </source>
</evidence>
<comment type="subcellular location">
    <subcellularLocation>
        <location evidence="1 7">Cell membrane</location>
        <topology evidence="1 7">Multi-pass membrane protein</topology>
    </subcellularLocation>
</comment>
<dbReference type="InterPro" id="IPR035906">
    <property type="entry name" value="MetI-like_sf"/>
</dbReference>
<comment type="caution">
    <text evidence="9">The sequence shown here is derived from an EMBL/GenBank/DDBJ whole genome shotgun (WGS) entry which is preliminary data.</text>
</comment>
<keyword evidence="4 7" id="KW-0812">Transmembrane</keyword>
<proteinExistence type="inferred from homology"/>
<dbReference type="InterPro" id="IPR000515">
    <property type="entry name" value="MetI-like"/>
</dbReference>
<accession>A0A098M6J1</accession>
<protein>
    <submittedName>
        <fullName evidence="9">ABC transporter permease</fullName>
    </submittedName>
</protein>
<keyword evidence="5 7" id="KW-1133">Transmembrane helix</keyword>
<gene>
    <name evidence="9" type="ORF">PWYN_23920</name>
</gene>
<feature type="transmembrane region" description="Helical" evidence="7">
    <location>
        <begin position="9"/>
        <end position="30"/>
    </location>
</feature>
<sequence length="274" mass="31095">MIQSAKRNWLLDILMLPIAIVTFFPFYLIIINTVKSQAETARHPMGWPKVWNFSNYVKVFEETPLLRSFGNSLTITVFSVMFMVLFGAMAAYPVVFNANKMNKIITTYLLAGFLIPFQTTLIPLFELMTGLHLVNKLSGLIVLYMGGAVFVFFLMMGYMKTIPKELPEAAVIDGCSIWGIFWRIILPLLKPITVTSIIYQTMWIWNDFLAPMLFLNSSNKATLVLLVYKAKGEFSVNWPMFMTLTVIVLIPIFIFFVVMQKQIVKGIVGGAVKG</sequence>